<gene>
    <name evidence="11" type="ORF">ATANTOWER_015301</name>
</gene>
<evidence type="ECO:0000256" key="7">
    <source>
        <dbReference type="ARBA" id="ARBA00023242"/>
    </source>
</evidence>
<protein>
    <recommendedName>
        <fullName evidence="10">Homeobox domain-containing protein</fullName>
    </recommendedName>
</protein>
<keyword evidence="7 8" id="KW-0539">Nucleus</keyword>
<dbReference type="CDD" id="cd00086">
    <property type="entry name" value="homeodomain"/>
    <property type="match status" value="1"/>
</dbReference>
<keyword evidence="5 8" id="KW-0371">Homeobox</keyword>
<feature type="DNA-binding region" description="Homeobox" evidence="8">
    <location>
        <begin position="151"/>
        <end position="210"/>
    </location>
</feature>
<evidence type="ECO:0000256" key="9">
    <source>
        <dbReference type="RuleBase" id="RU000682"/>
    </source>
</evidence>
<evidence type="ECO:0000256" key="4">
    <source>
        <dbReference type="ARBA" id="ARBA00023125"/>
    </source>
</evidence>
<accession>A0ABU7AJ97</accession>
<evidence type="ECO:0000256" key="8">
    <source>
        <dbReference type="PROSITE-ProRule" id="PRU00108"/>
    </source>
</evidence>
<keyword evidence="2" id="KW-0217">Developmental protein</keyword>
<sequence>MPPHELRGRVWTYVLVLSQCIMTSKFSPFLIKDILTGRDASLGNPGNTAAEELCALARNLRMGFDSAIQKRFSPGIRVSESHRSDICEEEGRVVTQLREGAAEHACMQCGERDKRQRNQVDAGKKGFHHHYHGEEMFSCSPEEPRCRPVAKKRSRAAFSHAQVHELERRFSVQRYLSGPERADLACALKLTETQVKIWFQNRRYKTKRRQLATELAALSSPKTVAVKVLVRNEQKHWIPGSEAHLPTTVPLYHGYQYQSYLHHYYQPYSTTDRRSYGGMF</sequence>
<evidence type="ECO:0000313" key="11">
    <source>
        <dbReference type="EMBL" id="MED6238267.1"/>
    </source>
</evidence>
<feature type="domain" description="Homeobox" evidence="10">
    <location>
        <begin position="149"/>
        <end position="209"/>
    </location>
</feature>
<organism evidence="11 12">
    <name type="scientific">Ataeniobius toweri</name>
    <dbReference type="NCBI Taxonomy" id="208326"/>
    <lineage>
        <taxon>Eukaryota</taxon>
        <taxon>Metazoa</taxon>
        <taxon>Chordata</taxon>
        <taxon>Craniata</taxon>
        <taxon>Vertebrata</taxon>
        <taxon>Euteleostomi</taxon>
        <taxon>Actinopterygii</taxon>
        <taxon>Neopterygii</taxon>
        <taxon>Teleostei</taxon>
        <taxon>Neoteleostei</taxon>
        <taxon>Acanthomorphata</taxon>
        <taxon>Ovalentaria</taxon>
        <taxon>Atherinomorphae</taxon>
        <taxon>Cyprinodontiformes</taxon>
        <taxon>Goodeidae</taxon>
        <taxon>Ataeniobius</taxon>
    </lineage>
</organism>
<comment type="subcellular location">
    <subcellularLocation>
        <location evidence="1 8 9">Nucleus</location>
    </subcellularLocation>
</comment>
<dbReference type="EMBL" id="JAHUTI010019987">
    <property type="protein sequence ID" value="MED6238267.1"/>
    <property type="molecule type" value="Genomic_DNA"/>
</dbReference>
<keyword evidence="12" id="KW-1185">Reference proteome</keyword>
<dbReference type="SMART" id="SM00389">
    <property type="entry name" value="HOX"/>
    <property type="match status" value="1"/>
</dbReference>
<dbReference type="PRINTS" id="PR00024">
    <property type="entry name" value="HOMEOBOX"/>
</dbReference>
<dbReference type="InterPro" id="IPR017970">
    <property type="entry name" value="Homeobox_CS"/>
</dbReference>
<dbReference type="InterPro" id="IPR020479">
    <property type="entry name" value="HD_metazoa"/>
</dbReference>
<evidence type="ECO:0000259" key="10">
    <source>
        <dbReference type="PROSITE" id="PS50071"/>
    </source>
</evidence>
<evidence type="ECO:0000256" key="6">
    <source>
        <dbReference type="ARBA" id="ARBA00023163"/>
    </source>
</evidence>
<evidence type="ECO:0000256" key="5">
    <source>
        <dbReference type="ARBA" id="ARBA00023155"/>
    </source>
</evidence>
<dbReference type="PANTHER" id="PTHR24340:SF73">
    <property type="entry name" value="HOMEOBOX PROTEIN BAGPIPE-RELATED"/>
    <property type="match status" value="1"/>
</dbReference>
<dbReference type="Pfam" id="PF00046">
    <property type="entry name" value="Homeodomain"/>
    <property type="match status" value="1"/>
</dbReference>
<keyword evidence="6" id="KW-0804">Transcription</keyword>
<evidence type="ECO:0000256" key="2">
    <source>
        <dbReference type="ARBA" id="ARBA00022473"/>
    </source>
</evidence>
<name>A0ABU7AJ97_9TELE</name>
<dbReference type="PROSITE" id="PS00027">
    <property type="entry name" value="HOMEOBOX_1"/>
    <property type="match status" value="1"/>
</dbReference>
<dbReference type="InterPro" id="IPR009057">
    <property type="entry name" value="Homeodomain-like_sf"/>
</dbReference>
<dbReference type="Proteomes" id="UP001345963">
    <property type="component" value="Unassembled WGS sequence"/>
</dbReference>
<dbReference type="SUPFAM" id="SSF46689">
    <property type="entry name" value="Homeodomain-like"/>
    <property type="match status" value="1"/>
</dbReference>
<reference evidence="11 12" key="1">
    <citation type="submission" date="2021-07" db="EMBL/GenBank/DDBJ databases">
        <authorList>
            <person name="Palmer J.M."/>
        </authorList>
    </citation>
    <scope>NUCLEOTIDE SEQUENCE [LARGE SCALE GENOMIC DNA]</scope>
    <source>
        <strain evidence="11 12">AT_MEX2019</strain>
        <tissue evidence="11">Muscle</tissue>
    </source>
</reference>
<keyword evidence="4 8" id="KW-0238">DNA-binding</keyword>
<dbReference type="InterPro" id="IPR050394">
    <property type="entry name" value="Homeobox_NK-like"/>
</dbReference>
<evidence type="ECO:0000256" key="3">
    <source>
        <dbReference type="ARBA" id="ARBA00023015"/>
    </source>
</evidence>
<proteinExistence type="predicted"/>
<dbReference type="InterPro" id="IPR001356">
    <property type="entry name" value="HD"/>
</dbReference>
<dbReference type="PROSITE" id="PS50071">
    <property type="entry name" value="HOMEOBOX_2"/>
    <property type="match status" value="1"/>
</dbReference>
<dbReference type="Gene3D" id="1.10.10.60">
    <property type="entry name" value="Homeodomain-like"/>
    <property type="match status" value="1"/>
</dbReference>
<dbReference type="PANTHER" id="PTHR24340">
    <property type="entry name" value="HOMEOBOX PROTEIN NKX"/>
    <property type="match status" value="1"/>
</dbReference>
<evidence type="ECO:0000256" key="1">
    <source>
        <dbReference type="ARBA" id="ARBA00004123"/>
    </source>
</evidence>
<comment type="caution">
    <text evidence="11">The sequence shown here is derived from an EMBL/GenBank/DDBJ whole genome shotgun (WGS) entry which is preliminary data.</text>
</comment>
<keyword evidence="3" id="KW-0805">Transcription regulation</keyword>
<evidence type="ECO:0000313" key="12">
    <source>
        <dbReference type="Proteomes" id="UP001345963"/>
    </source>
</evidence>